<evidence type="ECO:0000313" key="20">
    <source>
        <dbReference type="Proteomes" id="UP000095038"/>
    </source>
</evidence>
<dbReference type="InterPro" id="IPR016899">
    <property type="entry name" value="mRNA_G-N7_MeTrfase_euk"/>
</dbReference>
<dbReference type="InterPro" id="IPR004971">
    <property type="entry name" value="mRNA_G-N7_MeTrfase_dom"/>
</dbReference>
<feature type="site" description="mRNA cap binding" evidence="16">
    <location>
        <position position="140"/>
    </location>
</feature>
<dbReference type="RefSeq" id="XP_020049107.1">
    <property type="nucleotide sequence ID" value="XM_020192619.1"/>
</dbReference>
<accession>A0A1D2VMG7</accession>
<reference evidence="20" key="1">
    <citation type="submission" date="2016-05" db="EMBL/GenBank/DDBJ databases">
        <title>Comparative genomics of biotechnologically important yeasts.</title>
        <authorList>
            <consortium name="DOE Joint Genome Institute"/>
            <person name="Riley R."/>
            <person name="Haridas S."/>
            <person name="Wolfe K.H."/>
            <person name="Lopes M.R."/>
            <person name="Hittinger C.T."/>
            <person name="Goker M."/>
            <person name="Salamov A."/>
            <person name="Wisecaver J."/>
            <person name="Long T.M."/>
            <person name="Aerts A.L."/>
            <person name="Barry K."/>
            <person name="Choi C."/>
            <person name="Clum A."/>
            <person name="Coughlan A.Y."/>
            <person name="Deshpande S."/>
            <person name="Douglass A.P."/>
            <person name="Hanson S.J."/>
            <person name="Klenk H.-P."/>
            <person name="Labutti K."/>
            <person name="Lapidus A."/>
            <person name="Lindquist E."/>
            <person name="Lipzen A."/>
            <person name="Meier-Kolthoff J.P."/>
            <person name="Ohm R.A."/>
            <person name="Otillar R.P."/>
            <person name="Pangilinan J."/>
            <person name="Peng Y."/>
            <person name="Rokas A."/>
            <person name="Rosa C.A."/>
            <person name="Scheuner C."/>
            <person name="Sibirny A.A."/>
            <person name="Slot J.C."/>
            <person name="Stielow J.B."/>
            <person name="Sun H."/>
            <person name="Kurtzman C.P."/>
            <person name="Blackwell M."/>
            <person name="Grigoriev I.V."/>
            <person name="Jeffries T.W."/>
        </authorList>
    </citation>
    <scope>NUCLEOTIDE SEQUENCE [LARGE SCALE GENOMIC DNA]</scope>
    <source>
        <strain evidence="20">DSM 1968</strain>
    </source>
</reference>
<feature type="compositionally biased region" description="Basic and acidic residues" evidence="17">
    <location>
        <begin position="265"/>
        <end position="275"/>
    </location>
</feature>
<dbReference type="GO" id="GO:0003723">
    <property type="term" value="F:RNA binding"/>
    <property type="evidence" value="ECO:0007669"/>
    <property type="project" value="UniProtKB-KW"/>
</dbReference>
<dbReference type="EMBL" id="KV454476">
    <property type="protein sequence ID" value="ODV62800.1"/>
    <property type="molecule type" value="Genomic_DNA"/>
</dbReference>
<feature type="site" description="mRNA cap binding" evidence="16">
    <location>
        <position position="115"/>
    </location>
</feature>
<dbReference type="InterPro" id="IPR039753">
    <property type="entry name" value="RG7MT1"/>
</dbReference>
<dbReference type="InParanoid" id="A0A1D2VMG7"/>
<feature type="binding site" evidence="16">
    <location>
        <begin position="84"/>
        <end position="85"/>
    </location>
    <ligand>
        <name>mRNA</name>
        <dbReference type="ChEBI" id="CHEBI:33699"/>
    </ligand>
</feature>
<evidence type="ECO:0000256" key="6">
    <source>
        <dbReference type="ARBA" id="ARBA00022679"/>
    </source>
</evidence>
<dbReference type="Pfam" id="PF03291">
    <property type="entry name" value="mRNA_G-N7_MeTrfase"/>
    <property type="match status" value="2"/>
</dbReference>
<comment type="subcellular location">
    <subcellularLocation>
        <location evidence="2 15">Nucleus</location>
    </subcellularLocation>
</comment>
<keyword evidence="6 15" id="KW-0808">Transferase</keyword>
<evidence type="ECO:0000256" key="15">
    <source>
        <dbReference type="PIRNR" id="PIRNR028762"/>
    </source>
</evidence>
<comment type="similarity">
    <text evidence="15">Belongs to the class I-like SAM-binding methyltransferase superfamily. mRNA cap 0 methyltransferase family.</text>
</comment>
<dbReference type="InterPro" id="IPR029063">
    <property type="entry name" value="SAM-dependent_MTases_sf"/>
</dbReference>
<evidence type="ECO:0000256" key="17">
    <source>
        <dbReference type="SAM" id="MobiDB-lite"/>
    </source>
</evidence>
<dbReference type="AlphaFoldDB" id="A0A1D2VMG7"/>
<evidence type="ECO:0000256" key="13">
    <source>
        <dbReference type="ARBA" id="ARBA00044712"/>
    </source>
</evidence>
<keyword evidence="9 15" id="KW-0506">mRNA capping</keyword>
<dbReference type="PANTHER" id="PTHR12189:SF2">
    <property type="entry name" value="MRNA CAP GUANINE-N7 METHYLTRANSFERASE"/>
    <property type="match status" value="1"/>
</dbReference>
<feature type="site" description="mRNA cap binding" evidence="16">
    <location>
        <position position="191"/>
    </location>
</feature>
<feature type="region of interest" description="Disordered" evidence="17">
    <location>
        <begin position="239"/>
        <end position="314"/>
    </location>
</feature>
<evidence type="ECO:0000256" key="2">
    <source>
        <dbReference type="ARBA" id="ARBA00004123"/>
    </source>
</evidence>
<dbReference type="EC" id="2.1.1.56" evidence="3 15"/>
<keyword evidence="10 15" id="KW-0539">Nucleus</keyword>
<keyword evidence="8 15" id="KW-0694">RNA-binding</keyword>
<dbReference type="PANTHER" id="PTHR12189">
    <property type="entry name" value="MRNA GUANINE-7- METHYLTRANSFERASE"/>
    <property type="match status" value="1"/>
</dbReference>
<dbReference type="FunCoup" id="A0A1D2VMG7">
    <property type="interactions" value="1036"/>
</dbReference>
<gene>
    <name evidence="19" type="ORF">ASCRUDRAFT_74266</name>
</gene>
<dbReference type="GO" id="GO:0004482">
    <property type="term" value="F:mRNA 5'-cap (guanine-N7-)-methyltransferase activity"/>
    <property type="evidence" value="ECO:0007669"/>
    <property type="project" value="UniProtKB-EC"/>
</dbReference>
<dbReference type="GO" id="GO:0070693">
    <property type="term" value="C:P-TEFb-cap methyltransferase complex"/>
    <property type="evidence" value="ECO:0007669"/>
    <property type="project" value="EnsemblFungi"/>
</dbReference>
<keyword evidence="5 15" id="KW-0507">mRNA processing</keyword>
<feature type="compositionally biased region" description="Basic and acidic residues" evidence="17">
    <location>
        <begin position="239"/>
        <end position="255"/>
    </location>
</feature>
<evidence type="ECO:0000256" key="11">
    <source>
        <dbReference type="ARBA" id="ARBA00032772"/>
    </source>
</evidence>
<evidence type="ECO:0000256" key="14">
    <source>
        <dbReference type="ARBA" id="ARBA00049739"/>
    </source>
</evidence>
<evidence type="ECO:0000256" key="8">
    <source>
        <dbReference type="ARBA" id="ARBA00022884"/>
    </source>
</evidence>
<dbReference type="PROSITE" id="PS51562">
    <property type="entry name" value="RNA_CAP0_MT"/>
    <property type="match status" value="1"/>
</dbReference>
<feature type="region of interest" description="Disordered" evidence="17">
    <location>
        <begin position="1"/>
        <end position="44"/>
    </location>
</feature>
<evidence type="ECO:0000256" key="1">
    <source>
        <dbReference type="ARBA" id="ARBA00003378"/>
    </source>
</evidence>
<protein>
    <recommendedName>
        <fullName evidence="14 15">mRNA cap guanine-N(7) methyltransferase</fullName>
        <ecNumber evidence="3 15">2.1.1.56</ecNumber>
    </recommendedName>
    <alternativeName>
        <fullName evidence="11 15">mRNA (guanine-N(7))-methyltransferase</fullName>
    </alternativeName>
    <alternativeName>
        <fullName evidence="12 15">mRNA cap methyltransferase</fullName>
    </alternativeName>
</protein>
<dbReference type="Gene3D" id="3.40.50.150">
    <property type="entry name" value="Vaccinia Virus protein VP39"/>
    <property type="match status" value="2"/>
</dbReference>
<dbReference type="PIRSF" id="PIRSF028762">
    <property type="entry name" value="ABD1"/>
    <property type="match status" value="1"/>
</dbReference>
<feature type="site" description="mRNA cap binding" evidence="16">
    <location>
        <position position="109"/>
    </location>
</feature>
<evidence type="ECO:0000256" key="5">
    <source>
        <dbReference type="ARBA" id="ARBA00022664"/>
    </source>
</evidence>
<evidence type="ECO:0000256" key="16">
    <source>
        <dbReference type="PIRSR" id="PIRSR028762-2"/>
    </source>
</evidence>
<dbReference type="GO" id="GO:0005829">
    <property type="term" value="C:cytosol"/>
    <property type="evidence" value="ECO:0007669"/>
    <property type="project" value="EnsemblFungi"/>
</dbReference>
<keyword evidence="4 15" id="KW-0489">Methyltransferase</keyword>
<evidence type="ECO:0000256" key="10">
    <source>
        <dbReference type="ARBA" id="ARBA00023242"/>
    </source>
</evidence>
<evidence type="ECO:0000256" key="9">
    <source>
        <dbReference type="ARBA" id="ARBA00023042"/>
    </source>
</evidence>
<feature type="compositionally biased region" description="Basic and acidic residues" evidence="17">
    <location>
        <begin position="14"/>
        <end position="44"/>
    </location>
</feature>
<dbReference type="SUPFAM" id="SSF53335">
    <property type="entry name" value="S-adenosyl-L-methionine-dependent methyltransferases"/>
    <property type="match status" value="1"/>
</dbReference>
<dbReference type="Proteomes" id="UP000095038">
    <property type="component" value="Unassembled WGS sequence"/>
</dbReference>
<evidence type="ECO:0000256" key="7">
    <source>
        <dbReference type="ARBA" id="ARBA00022691"/>
    </source>
</evidence>
<dbReference type="OrthoDB" id="10248867at2759"/>
<evidence type="ECO:0000256" key="12">
    <source>
        <dbReference type="ARBA" id="ARBA00033387"/>
    </source>
</evidence>
<keyword evidence="20" id="KW-1185">Reference proteome</keyword>
<comment type="function">
    <text evidence="1">Responsible for methylating the 5'-cap structure of mRNAs.</text>
</comment>
<dbReference type="STRING" id="1344418.A0A1D2VMG7"/>
<evidence type="ECO:0000256" key="4">
    <source>
        <dbReference type="ARBA" id="ARBA00022603"/>
    </source>
</evidence>
<name>A0A1D2VMG7_9ASCO</name>
<dbReference type="GeneID" id="30966255"/>
<evidence type="ECO:0000259" key="18">
    <source>
        <dbReference type="PROSITE" id="PS51562"/>
    </source>
</evidence>
<dbReference type="CDD" id="cd02440">
    <property type="entry name" value="AdoMet_MTases"/>
    <property type="match status" value="1"/>
</dbReference>
<feature type="site" description="mRNA cap binding" evidence="16">
    <location>
        <position position="362"/>
    </location>
</feature>
<feature type="domain" description="MRNA cap 0 methyltransferase" evidence="18">
    <location>
        <begin position="75"/>
        <end position="438"/>
    </location>
</feature>
<organism evidence="19 20">
    <name type="scientific">Ascoidea rubescens DSM 1968</name>
    <dbReference type="NCBI Taxonomy" id="1344418"/>
    <lineage>
        <taxon>Eukaryota</taxon>
        <taxon>Fungi</taxon>
        <taxon>Dikarya</taxon>
        <taxon>Ascomycota</taxon>
        <taxon>Saccharomycotina</taxon>
        <taxon>Saccharomycetes</taxon>
        <taxon>Ascoideaceae</taxon>
        <taxon>Ascoidea</taxon>
    </lineage>
</organism>
<comment type="catalytic activity">
    <reaction evidence="13">
        <text>a 5'-end (5'-triphosphoguanosine)-ribonucleoside in mRNA + S-adenosyl-L-methionine = a 5'-end (N(7)-methyl 5'-triphosphoguanosine)-ribonucleoside in mRNA + S-adenosyl-L-homocysteine</text>
        <dbReference type="Rhea" id="RHEA:67008"/>
        <dbReference type="Rhea" id="RHEA-COMP:17166"/>
        <dbReference type="Rhea" id="RHEA-COMP:17167"/>
        <dbReference type="ChEBI" id="CHEBI:57856"/>
        <dbReference type="ChEBI" id="CHEBI:59789"/>
        <dbReference type="ChEBI" id="CHEBI:156461"/>
        <dbReference type="ChEBI" id="CHEBI:167617"/>
        <dbReference type="EC" id="2.1.1.56"/>
    </reaction>
</comment>
<evidence type="ECO:0000313" key="19">
    <source>
        <dbReference type="EMBL" id="ODV62800.1"/>
    </source>
</evidence>
<feature type="site" description="mRNA cap binding" evidence="16">
    <location>
        <position position="430"/>
    </location>
</feature>
<keyword evidence="7 15" id="KW-0949">S-adenosyl-L-methionine</keyword>
<evidence type="ECO:0000256" key="3">
    <source>
        <dbReference type="ARBA" id="ARBA00011926"/>
    </source>
</evidence>
<sequence length="438" mass="51285">MVEHSNRVRKPRRKNLEQQRREAAMRRRQEEERQEREIQQARRENQLNIRNSGQLIKNHYNKITRESRNVVREQLSTFKLRNYNNAIKYMLFGRFIKAGDRVLDIGCGKGGDLFKYNKCKISELLGIDISDYSIKEAFSRYTGMRYRSFCATFVTANPFKTKIPDILEGIGHIPNQIQFPMDAVSMQFCLHYAFESEEQIRMMLENVSKSLKVGGYFFGTIPSSDFIIQKIQVTRKNNEARKQKLEEERMQKQSLEEQNSSNTGGDREETKEKEQGQGQGKGKGKEQDDVENDDPFAPPKEEETTVNSIKEAETFDDEEIKWGNSIYSVTFPKVPNEECDFSPPWGNVYYFYLKDSVENAPEFVVPFESFRAIAEEYRLELRYKKTFAELFKEEIPEWFNNFSPKMLEGLKRSDGKYGISGEEAEVADFYLAFAFERI</sequence>
<proteinExistence type="inferred from homology"/>